<comment type="similarity">
    <text evidence="8">Belongs to the MntP (TC 9.B.29) family.</text>
</comment>
<evidence type="ECO:0000256" key="2">
    <source>
        <dbReference type="ARBA" id="ARBA00022475"/>
    </source>
</evidence>
<evidence type="ECO:0000313" key="12">
    <source>
        <dbReference type="Proteomes" id="UP000480929"/>
    </source>
</evidence>
<dbReference type="PANTHER" id="PTHR35529">
    <property type="entry name" value="MANGANESE EFFLUX PUMP MNTP-RELATED"/>
    <property type="match status" value="1"/>
</dbReference>
<feature type="transmembrane region" description="Helical" evidence="8">
    <location>
        <begin position="40"/>
        <end position="61"/>
    </location>
</feature>
<dbReference type="Proteomes" id="UP000433575">
    <property type="component" value="Unassembled WGS sequence"/>
</dbReference>
<dbReference type="InterPro" id="IPR003810">
    <property type="entry name" value="Mntp/YtaF"/>
</dbReference>
<reference evidence="11 12" key="1">
    <citation type="journal article" date="2019" name="Nat. Med.">
        <title>A library of human gut bacterial isolates paired with longitudinal multiomics data enables mechanistic microbiome research.</title>
        <authorList>
            <person name="Poyet M."/>
            <person name="Groussin M."/>
            <person name="Gibbons S.M."/>
            <person name="Avila-Pacheco J."/>
            <person name="Jiang X."/>
            <person name="Kearney S.M."/>
            <person name="Perrotta A.R."/>
            <person name="Berdy B."/>
            <person name="Zhao S."/>
            <person name="Lieberman T.D."/>
            <person name="Swanson P.K."/>
            <person name="Smith M."/>
            <person name="Roesemann S."/>
            <person name="Alexander J.E."/>
            <person name="Rich S.A."/>
            <person name="Livny J."/>
            <person name="Vlamakis H."/>
            <person name="Clish C."/>
            <person name="Bullock K."/>
            <person name="Deik A."/>
            <person name="Scott J."/>
            <person name="Pierce K.A."/>
            <person name="Xavier R.J."/>
            <person name="Alm E.J."/>
        </authorList>
    </citation>
    <scope>NUCLEOTIDE SEQUENCE [LARGE SCALE GENOMIC DNA]</scope>
    <source>
        <strain evidence="9 11">BIOML-A4</strain>
        <strain evidence="10 12">BIOML-A5</strain>
    </source>
</reference>
<evidence type="ECO:0000313" key="11">
    <source>
        <dbReference type="Proteomes" id="UP000433575"/>
    </source>
</evidence>
<keyword evidence="4 8" id="KW-1133">Transmembrane helix</keyword>
<evidence type="ECO:0000256" key="8">
    <source>
        <dbReference type="HAMAP-Rule" id="MF_01521"/>
    </source>
</evidence>
<dbReference type="AlphaFoldDB" id="A0A6N7S8J1"/>
<feature type="transmembrane region" description="Helical" evidence="8">
    <location>
        <begin position="73"/>
        <end position="90"/>
    </location>
</feature>
<proteinExistence type="inferred from homology"/>
<comment type="caution">
    <text evidence="9">The sequence shown here is derived from an EMBL/GenBank/DDBJ whole genome shotgun (WGS) entry which is preliminary data.</text>
</comment>
<keyword evidence="3 8" id="KW-0812">Transmembrane</keyword>
<evidence type="ECO:0000313" key="9">
    <source>
        <dbReference type="EMBL" id="MSA89935.1"/>
    </source>
</evidence>
<feature type="transmembrane region" description="Helical" evidence="8">
    <location>
        <begin position="173"/>
        <end position="190"/>
    </location>
</feature>
<keyword evidence="5 8" id="KW-0406">Ion transport</keyword>
<keyword evidence="1 8" id="KW-0813">Transport</keyword>
<dbReference type="EMBL" id="WKPJ01000017">
    <property type="protein sequence ID" value="MSA89935.1"/>
    <property type="molecule type" value="Genomic_DNA"/>
</dbReference>
<dbReference type="GO" id="GO:0005886">
    <property type="term" value="C:plasma membrane"/>
    <property type="evidence" value="ECO:0007669"/>
    <property type="project" value="UniProtKB-SubCell"/>
</dbReference>
<name>A0A6N7S8J1_9FIRM</name>
<comment type="subcellular location">
    <subcellularLocation>
        <location evidence="8">Cell membrane</location>
        <topology evidence="8">Multi-pass membrane protein</topology>
    </subcellularLocation>
</comment>
<sequence>MDANVMDAATLIMLAVGLAMDAFAVSITDGLCYENFHRKEALMTSGAFGLFQGLMPLIGYFCGRMFSDAIASIDHWIALILLGVIGLNMIKEAWQESHEPECVECSGKTLTLPTILMQAVATSIDALAVGISFAVIHVNIFTACLLICGITFGLSLIGAAAGKRFGSMVKEKARVLGGVILILIGLRIFVEHMFF</sequence>
<keyword evidence="7 8" id="KW-0464">Manganese</keyword>
<keyword evidence="12" id="KW-1185">Reference proteome</keyword>
<organism evidence="9 11">
    <name type="scientific">Holdemania massiliensis</name>
    <dbReference type="NCBI Taxonomy" id="1468449"/>
    <lineage>
        <taxon>Bacteria</taxon>
        <taxon>Bacillati</taxon>
        <taxon>Bacillota</taxon>
        <taxon>Erysipelotrichia</taxon>
        <taxon>Erysipelotrichales</taxon>
        <taxon>Erysipelotrichaceae</taxon>
        <taxon>Holdemania</taxon>
    </lineage>
</organism>
<evidence type="ECO:0000313" key="10">
    <source>
        <dbReference type="EMBL" id="MSC33690.1"/>
    </source>
</evidence>
<dbReference type="OrthoDB" id="9811590at2"/>
<dbReference type="Pfam" id="PF02659">
    <property type="entry name" value="Mntp"/>
    <property type="match status" value="1"/>
</dbReference>
<evidence type="ECO:0000256" key="1">
    <source>
        <dbReference type="ARBA" id="ARBA00022448"/>
    </source>
</evidence>
<dbReference type="Proteomes" id="UP000480929">
    <property type="component" value="Unassembled WGS sequence"/>
</dbReference>
<comment type="function">
    <text evidence="8">Probably functions as a manganese efflux pump.</text>
</comment>
<feature type="transmembrane region" description="Helical" evidence="8">
    <location>
        <begin position="140"/>
        <end position="161"/>
    </location>
</feature>
<dbReference type="EMBL" id="WKPI01000019">
    <property type="protein sequence ID" value="MSC33690.1"/>
    <property type="molecule type" value="Genomic_DNA"/>
</dbReference>
<dbReference type="GeneID" id="42456054"/>
<keyword evidence="6 8" id="KW-0472">Membrane</keyword>
<comment type="caution">
    <text evidence="8">Lacks conserved residue(s) required for the propagation of feature annotation.</text>
</comment>
<evidence type="ECO:0000256" key="7">
    <source>
        <dbReference type="ARBA" id="ARBA00023211"/>
    </source>
</evidence>
<dbReference type="HAMAP" id="MF_01521">
    <property type="entry name" value="MntP_pump"/>
    <property type="match status" value="1"/>
</dbReference>
<evidence type="ECO:0000256" key="6">
    <source>
        <dbReference type="ARBA" id="ARBA00023136"/>
    </source>
</evidence>
<keyword evidence="2 8" id="KW-1003">Cell membrane</keyword>
<evidence type="ECO:0000256" key="5">
    <source>
        <dbReference type="ARBA" id="ARBA00023065"/>
    </source>
</evidence>
<evidence type="ECO:0000256" key="4">
    <source>
        <dbReference type="ARBA" id="ARBA00022989"/>
    </source>
</evidence>
<gene>
    <name evidence="8" type="primary">mntP</name>
    <name evidence="10" type="ORF">GKD88_11210</name>
    <name evidence="9" type="ORF">GKE08_11410</name>
</gene>
<dbReference type="InterPro" id="IPR022929">
    <property type="entry name" value="Put_MntP"/>
</dbReference>
<evidence type="ECO:0000256" key="3">
    <source>
        <dbReference type="ARBA" id="ARBA00022692"/>
    </source>
</evidence>
<dbReference type="GO" id="GO:0005384">
    <property type="term" value="F:manganese ion transmembrane transporter activity"/>
    <property type="evidence" value="ECO:0007669"/>
    <property type="project" value="UniProtKB-UniRule"/>
</dbReference>
<protein>
    <recommendedName>
        <fullName evidence="8">Putative manganese efflux pump MntP</fullName>
    </recommendedName>
</protein>
<accession>A0A6N7S8J1</accession>
<dbReference type="RefSeq" id="WP_020224204.1">
    <property type="nucleotide sequence ID" value="NZ_AP031450.1"/>
</dbReference>
<dbReference type="PANTHER" id="PTHR35529:SF1">
    <property type="entry name" value="MANGANESE EFFLUX PUMP MNTP-RELATED"/>
    <property type="match status" value="1"/>
</dbReference>